<protein>
    <recommendedName>
        <fullName evidence="2">DUF4097 domain-containing protein</fullName>
    </recommendedName>
</protein>
<keyword evidence="4" id="KW-1185">Reference proteome</keyword>
<name>W7AXX8_9LIST</name>
<dbReference type="STRING" id="1265818.MAQA_09604"/>
<dbReference type="Proteomes" id="UP000019246">
    <property type="component" value="Unassembled WGS sequence"/>
</dbReference>
<organism evidence="3 4">
    <name type="scientific">Listeria aquatica FSL S10-1188</name>
    <dbReference type="NCBI Taxonomy" id="1265818"/>
    <lineage>
        <taxon>Bacteria</taxon>
        <taxon>Bacillati</taxon>
        <taxon>Bacillota</taxon>
        <taxon>Bacilli</taxon>
        <taxon>Bacillales</taxon>
        <taxon>Listeriaceae</taxon>
        <taxon>Listeria</taxon>
    </lineage>
</organism>
<comment type="caution">
    <text evidence="3">The sequence shown here is derived from an EMBL/GenBank/DDBJ whole genome shotgun (WGS) entry which is preliminary data.</text>
</comment>
<dbReference type="InterPro" id="IPR025164">
    <property type="entry name" value="Toastrack_DUF4097"/>
</dbReference>
<dbReference type="EMBL" id="AOCG01000010">
    <property type="protein sequence ID" value="EUJ18467.1"/>
    <property type="molecule type" value="Genomic_DNA"/>
</dbReference>
<evidence type="ECO:0000313" key="3">
    <source>
        <dbReference type="EMBL" id="EUJ18467.1"/>
    </source>
</evidence>
<dbReference type="AlphaFoldDB" id="W7AXX8"/>
<feature type="region of interest" description="Disordered" evidence="1">
    <location>
        <begin position="199"/>
        <end position="244"/>
    </location>
</feature>
<dbReference type="RefSeq" id="WP_036072926.1">
    <property type="nucleotide sequence ID" value="NZ_AOCG01000010.1"/>
</dbReference>
<feature type="compositionally biased region" description="Polar residues" evidence="1">
    <location>
        <begin position="235"/>
        <end position="244"/>
    </location>
</feature>
<evidence type="ECO:0000256" key="1">
    <source>
        <dbReference type="SAM" id="MobiDB-lite"/>
    </source>
</evidence>
<evidence type="ECO:0000313" key="4">
    <source>
        <dbReference type="Proteomes" id="UP000019246"/>
    </source>
</evidence>
<evidence type="ECO:0000259" key="2">
    <source>
        <dbReference type="Pfam" id="PF13349"/>
    </source>
</evidence>
<gene>
    <name evidence="3" type="ORF">MAQA_09604</name>
</gene>
<feature type="domain" description="DUF4097" evidence="2">
    <location>
        <begin position="41"/>
        <end position="151"/>
    </location>
</feature>
<dbReference type="Pfam" id="PF13349">
    <property type="entry name" value="DUF4097"/>
    <property type="match status" value="1"/>
</dbReference>
<accession>W7AXX8</accession>
<sequence>MKKWIIGIVSSLLVLAALYFGAAYVFTQEKTAIEANYTSNKDLVIDMESAEVKVREGNSDDIKVVTQANYSYQNVVEKTKRTLRFKQGRDSRIVWQKIFPSNVKVVIEIPKNYSKKLVVKTESGAVDLSKMNLKNASVETQSGALSGQKLTGSGRFETKSGEINTSFDKIEAPSKWKSESGAIQIKMLDDKDCTFDLKSKSGSIKAPKSGLRINREHRKSSRSEKSSVQVDVKAQTKSGAIQLK</sequence>
<reference evidence="3 4" key="1">
    <citation type="journal article" date="2014" name="Int. J. Syst. Evol. Microbiol.">
        <title>Listeria floridensis sp. nov., Listeria aquatica sp. nov., Listeria cornellensis sp. nov., Listeria riparia sp. nov. and Listeria grandensis sp. nov., from agricultural and natural environments.</title>
        <authorList>
            <person name="den Bakker H.C."/>
            <person name="Warchocki S."/>
            <person name="Wright E.M."/>
            <person name="Allred A.F."/>
            <person name="Ahlstrom C."/>
            <person name="Manuel C.S."/>
            <person name="Stasiewicz M.J."/>
            <person name="Burrell A."/>
            <person name="Roof S."/>
            <person name="Strawn L."/>
            <person name="Fortes E.D."/>
            <person name="Nightingale K.K."/>
            <person name="Kephart D."/>
            <person name="Wiedmann M."/>
        </authorList>
    </citation>
    <scope>NUCLEOTIDE SEQUENCE [LARGE SCALE GENOMIC DNA]</scope>
    <source>
        <strain evidence="3 4">FSL S10-1188</strain>
    </source>
</reference>
<proteinExistence type="predicted"/>
<dbReference type="PATRIC" id="fig|1265818.5.peg.1933"/>